<dbReference type="AlphaFoldDB" id="L0HEP8"/>
<proteinExistence type="predicted"/>
<keyword evidence="1" id="KW-1133">Transmembrane helix</keyword>
<gene>
    <name evidence="2" type="ordered locus">Metfor_0728</name>
</gene>
<feature type="transmembrane region" description="Helical" evidence="1">
    <location>
        <begin position="152"/>
        <end position="171"/>
    </location>
</feature>
<accession>L0HEP8</accession>
<dbReference type="KEGG" id="mfo:Metfor_0728"/>
<name>L0HEP8_METFS</name>
<keyword evidence="3" id="KW-1185">Reference proteome</keyword>
<evidence type="ECO:0000313" key="3">
    <source>
        <dbReference type="Proteomes" id="UP000010824"/>
    </source>
</evidence>
<dbReference type="InterPro" id="IPR017195">
    <property type="entry name" value="ABC_thiamin-permease_prd"/>
</dbReference>
<protein>
    <submittedName>
        <fullName evidence="2">ABC-type cobalt transport system, permease component</fullName>
    </submittedName>
</protein>
<evidence type="ECO:0000256" key="1">
    <source>
        <dbReference type="SAM" id="Phobius"/>
    </source>
</evidence>
<dbReference type="eggNOG" id="arCOG09473">
    <property type="taxonomic scope" value="Archaea"/>
</dbReference>
<dbReference type="InParanoid" id="L0HEP8"/>
<feature type="transmembrane region" description="Helical" evidence="1">
    <location>
        <begin position="85"/>
        <end position="104"/>
    </location>
</feature>
<dbReference type="STRING" id="593750.Metfor_0728"/>
<keyword evidence="1" id="KW-0472">Membrane</keyword>
<feature type="transmembrane region" description="Helical" evidence="1">
    <location>
        <begin position="36"/>
        <end position="55"/>
    </location>
</feature>
<dbReference type="RefSeq" id="WP_015284752.1">
    <property type="nucleotide sequence ID" value="NC_019943.1"/>
</dbReference>
<feature type="transmembrane region" description="Helical" evidence="1">
    <location>
        <begin position="12"/>
        <end position="30"/>
    </location>
</feature>
<sequence precursor="true">MPVKRPYFSLHEVALLSLCATLIVVLNTAFTIPLKIPGHTGIYWVVPVIIGVGIVKKPGAGTFIGLISGILATLFGLNTLHIFNIFIYVALGGTIDLLGFLFFYRLDHPAAGFIAGACGNLAKMAVNYALQTFLGIPAAFIVIGIGTASITHFIFGGLGGIVAALVLARLIRAGVVSRDGA</sequence>
<dbReference type="HOGENOM" id="CLU_1492991_0_0_2"/>
<feature type="transmembrane region" description="Helical" evidence="1">
    <location>
        <begin position="62"/>
        <end position="79"/>
    </location>
</feature>
<dbReference type="OrthoDB" id="110604at2157"/>
<evidence type="ECO:0000313" key="2">
    <source>
        <dbReference type="EMBL" id="AGB01788.1"/>
    </source>
</evidence>
<feature type="transmembrane region" description="Helical" evidence="1">
    <location>
        <begin position="125"/>
        <end position="146"/>
    </location>
</feature>
<dbReference type="GeneID" id="14310041"/>
<keyword evidence="1" id="KW-0812">Transmembrane</keyword>
<dbReference type="EMBL" id="CP003167">
    <property type="protein sequence ID" value="AGB01788.1"/>
    <property type="molecule type" value="Genomic_DNA"/>
</dbReference>
<dbReference type="Proteomes" id="UP000010824">
    <property type="component" value="Chromosome"/>
</dbReference>
<organism evidence="2 3">
    <name type="scientific">Methanoregula formicica (strain DSM 22288 / NBRC 105244 / SMSP)</name>
    <dbReference type="NCBI Taxonomy" id="593750"/>
    <lineage>
        <taxon>Archaea</taxon>
        <taxon>Methanobacteriati</taxon>
        <taxon>Methanobacteriota</taxon>
        <taxon>Stenosarchaea group</taxon>
        <taxon>Methanomicrobia</taxon>
        <taxon>Methanomicrobiales</taxon>
        <taxon>Methanoregulaceae</taxon>
        <taxon>Methanoregula</taxon>
    </lineage>
</organism>
<reference evidence="3" key="1">
    <citation type="submission" date="2011-12" db="EMBL/GenBank/DDBJ databases">
        <title>Complete sequence of Methanoregula formicicum SMSP.</title>
        <authorList>
            <person name="Lucas S."/>
            <person name="Han J."/>
            <person name="Lapidus A."/>
            <person name="Cheng J.-F."/>
            <person name="Goodwin L."/>
            <person name="Pitluck S."/>
            <person name="Peters L."/>
            <person name="Ovchinnikova G."/>
            <person name="Teshima H."/>
            <person name="Detter J.C."/>
            <person name="Han C."/>
            <person name="Tapia R."/>
            <person name="Land M."/>
            <person name="Hauser L."/>
            <person name="Kyrpides N."/>
            <person name="Ivanova N."/>
            <person name="Pagani I."/>
            <person name="Imachi H."/>
            <person name="Tamaki H."/>
            <person name="Sekiguchi Y."/>
            <person name="Kamagata Y."/>
            <person name="Cadillo-Quiroz H."/>
            <person name="Zinder S."/>
            <person name="Liu W.-T."/>
            <person name="Woyke T."/>
        </authorList>
    </citation>
    <scope>NUCLEOTIDE SEQUENCE [LARGE SCALE GENOMIC DNA]</scope>
    <source>
        <strain evidence="3">DSM 22288 / NBRC 105244 / SMSP</strain>
    </source>
</reference>
<dbReference type="Pfam" id="PF09819">
    <property type="entry name" value="ABC_cobalt"/>
    <property type="match status" value="1"/>
</dbReference>
<reference evidence="2 3" key="2">
    <citation type="journal article" date="2014" name="Genome Announc.">
        <title>Complete Genome Sequence of Methanoregula formicica SMSPT, a Mesophilic Hydrogenotrophic Methanogen Isolated from a Methanogenic Upflow Anaerobic Sludge Blanket Reactor.</title>
        <authorList>
            <person name="Yamamoto K."/>
            <person name="Tamaki H."/>
            <person name="Cadillo-Quiroz H."/>
            <person name="Imachi H."/>
            <person name="Kyrpides N."/>
            <person name="Woyke T."/>
            <person name="Goodwin L."/>
            <person name="Zinder S.H."/>
            <person name="Kamagata Y."/>
            <person name="Liu W.T."/>
        </authorList>
    </citation>
    <scope>NUCLEOTIDE SEQUENCE [LARGE SCALE GENOMIC DNA]</scope>
    <source>
        <strain evidence="3">DSM 22288 / NBRC 105244 / SMSP</strain>
    </source>
</reference>